<evidence type="ECO:0000313" key="2">
    <source>
        <dbReference type="EMBL" id="KAK7488692.1"/>
    </source>
</evidence>
<sequence length="120" mass="13703">MPAKPRTQVAKLPPQANENAGSLLEPQQQTAGFPYPRVCSCRVSIISNTWSHHRRFIFHVYLSGLSDCESVVVNVTAPASFPRGIRLNEKLRQFVRRHSEMIRVAEISCHRYEIANQDEE</sequence>
<proteinExistence type="predicted"/>
<protein>
    <submittedName>
        <fullName evidence="2">Uncharacterized protein</fullName>
    </submittedName>
</protein>
<gene>
    <name evidence="2" type="ORF">BaRGS_00020145</name>
</gene>
<dbReference type="AlphaFoldDB" id="A0ABD0KNJ5"/>
<dbReference type="Proteomes" id="UP001519460">
    <property type="component" value="Unassembled WGS sequence"/>
</dbReference>
<evidence type="ECO:0000256" key="1">
    <source>
        <dbReference type="SAM" id="MobiDB-lite"/>
    </source>
</evidence>
<evidence type="ECO:0000313" key="3">
    <source>
        <dbReference type="Proteomes" id="UP001519460"/>
    </source>
</evidence>
<accession>A0ABD0KNJ5</accession>
<dbReference type="EMBL" id="JACVVK020000148">
    <property type="protein sequence ID" value="KAK7488692.1"/>
    <property type="molecule type" value="Genomic_DNA"/>
</dbReference>
<name>A0ABD0KNJ5_9CAEN</name>
<keyword evidence="3" id="KW-1185">Reference proteome</keyword>
<organism evidence="2 3">
    <name type="scientific">Batillaria attramentaria</name>
    <dbReference type="NCBI Taxonomy" id="370345"/>
    <lineage>
        <taxon>Eukaryota</taxon>
        <taxon>Metazoa</taxon>
        <taxon>Spiralia</taxon>
        <taxon>Lophotrochozoa</taxon>
        <taxon>Mollusca</taxon>
        <taxon>Gastropoda</taxon>
        <taxon>Caenogastropoda</taxon>
        <taxon>Sorbeoconcha</taxon>
        <taxon>Cerithioidea</taxon>
        <taxon>Batillariidae</taxon>
        <taxon>Batillaria</taxon>
    </lineage>
</organism>
<feature type="region of interest" description="Disordered" evidence="1">
    <location>
        <begin position="1"/>
        <end position="25"/>
    </location>
</feature>
<feature type="compositionally biased region" description="Polar residues" evidence="1">
    <location>
        <begin position="16"/>
        <end position="25"/>
    </location>
</feature>
<reference evidence="2 3" key="1">
    <citation type="journal article" date="2023" name="Sci. Data">
        <title>Genome assembly of the Korean intertidal mud-creeper Batillaria attramentaria.</title>
        <authorList>
            <person name="Patra A.K."/>
            <person name="Ho P.T."/>
            <person name="Jun S."/>
            <person name="Lee S.J."/>
            <person name="Kim Y."/>
            <person name="Won Y.J."/>
        </authorList>
    </citation>
    <scope>NUCLEOTIDE SEQUENCE [LARGE SCALE GENOMIC DNA]</scope>
    <source>
        <strain evidence="2">Wonlab-2016</strain>
    </source>
</reference>
<comment type="caution">
    <text evidence="2">The sequence shown here is derived from an EMBL/GenBank/DDBJ whole genome shotgun (WGS) entry which is preliminary data.</text>
</comment>